<name>A0ACB8SZZ2_9AGAM</name>
<dbReference type="EMBL" id="MU277212">
    <property type="protein sequence ID" value="KAI0061418.1"/>
    <property type="molecule type" value="Genomic_DNA"/>
</dbReference>
<gene>
    <name evidence="1" type="ORF">BV25DRAFT_756273</name>
</gene>
<accession>A0ACB8SZZ2</accession>
<evidence type="ECO:0000313" key="1">
    <source>
        <dbReference type="EMBL" id="KAI0061418.1"/>
    </source>
</evidence>
<reference evidence="1" key="1">
    <citation type="submission" date="2021-03" db="EMBL/GenBank/DDBJ databases">
        <authorList>
            <consortium name="DOE Joint Genome Institute"/>
            <person name="Ahrendt S."/>
            <person name="Looney B.P."/>
            <person name="Miyauchi S."/>
            <person name="Morin E."/>
            <person name="Drula E."/>
            <person name="Courty P.E."/>
            <person name="Chicoki N."/>
            <person name="Fauchery L."/>
            <person name="Kohler A."/>
            <person name="Kuo A."/>
            <person name="Labutti K."/>
            <person name="Pangilinan J."/>
            <person name="Lipzen A."/>
            <person name="Riley R."/>
            <person name="Andreopoulos W."/>
            <person name="He G."/>
            <person name="Johnson J."/>
            <person name="Barry K.W."/>
            <person name="Grigoriev I.V."/>
            <person name="Nagy L."/>
            <person name="Hibbett D."/>
            <person name="Henrissat B."/>
            <person name="Matheny P.B."/>
            <person name="Labbe J."/>
            <person name="Martin F."/>
        </authorList>
    </citation>
    <scope>NUCLEOTIDE SEQUENCE</scope>
    <source>
        <strain evidence="1">HHB10654</strain>
    </source>
</reference>
<dbReference type="Proteomes" id="UP000814140">
    <property type="component" value="Unassembled WGS sequence"/>
</dbReference>
<evidence type="ECO:0000313" key="2">
    <source>
        <dbReference type="Proteomes" id="UP000814140"/>
    </source>
</evidence>
<reference evidence="1" key="2">
    <citation type="journal article" date="2022" name="New Phytol.">
        <title>Evolutionary transition to the ectomycorrhizal habit in the genomes of a hyperdiverse lineage of mushroom-forming fungi.</title>
        <authorList>
            <person name="Looney B."/>
            <person name="Miyauchi S."/>
            <person name="Morin E."/>
            <person name="Drula E."/>
            <person name="Courty P.E."/>
            <person name="Kohler A."/>
            <person name="Kuo A."/>
            <person name="LaButti K."/>
            <person name="Pangilinan J."/>
            <person name="Lipzen A."/>
            <person name="Riley R."/>
            <person name="Andreopoulos W."/>
            <person name="He G."/>
            <person name="Johnson J."/>
            <person name="Nolan M."/>
            <person name="Tritt A."/>
            <person name="Barry K.W."/>
            <person name="Grigoriev I.V."/>
            <person name="Nagy L.G."/>
            <person name="Hibbett D."/>
            <person name="Henrissat B."/>
            <person name="Matheny P.B."/>
            <person name="Labbe J."/>
            <person name="Martin F.M."/>
        </authorList>
    </citation>
    <scope>NUCLEOTIDE SEQUENCE</scope>
    <source>
        <strain evidence="1">HHB10654</strain>
    </source>
</reference>
<comment type="caution">
    <text evidence="1">The sequence shown here is derived from an EMBL/GenBank/DDBJ whole genome shotgun (WGS) entry which is preliminary data.</text>
</comment>
<sequence>MRGALSTAITISSMFRLSFGVLGGLLSNLTHPRRSIPGHWMNSSSVVNIRTHTIRERLKDFFIQFGPSPRLAYTHATESGIEAFRSDLQRRLLSLSVQSLKDKIPSILSSEGLPDDGLSNKLFVALPTSVRLFSAPVIPPRTLQEMLRDAIAREHPDPDAVLCELFLARPLVCEMIGSELERQRIRQVRDFVRQLATLEGGDDSCRQSCYSWYTI</sequence>
<organism evidence="1 2">
    <name type="scientific">Artomyces pyxidatus</name>
    <dbReference type="NCBI Taxonomy" id="48021"/>
    <lineage>
        <taxon>Eukaryota</taxon>
        <taxon>Fungi</taxon>
        <taxon>Dikarya</taxon>
        <taxon>Basidiomycota</taxon>
        <taxon>Agaricomycotina</taxon>
        <taxon>Agaricomycetes</taxon>
        <taxon>Russulales</taxon>
        <taxon>Auriscalpiaceae</taxon>
        <taxon>Artomyces</taxon>
    </lineage>
</organism>
<keyword evidence="2" id="KW-1185">Reference proteome</keyword>
<protein>
    <submittedName>
        <fullName evidence="1">Uncharacterized protein</fullName>
    </submittedName>
</protein>
<proteinExistence type="predicted"/>